<name>A0ABP9FQ56_9ACTN</name>
<organism evidence="14 15">
    <name type="scientific">Tessaracoccus lubricantis</name>
    <dbReference type="NCBI Taxonomy" id="545543"/>
    <lineage>
        <taxon>Bacteria</taxon>
        <taxon>Bacillati</taxon>
        <taxon>Actinomycetota</taxon>
        <taxon>Actinomycetes</taxon>
        <taxon>Propionibacteriales</taxon>
        <taxon>Propionibacteriaceae</taxon>
        <taxon>Tessaracoccus</taxon>
    </lineage>
</organism>
<evidence type="ECO:0000256" key="9">
    <source>
        <dbReference type="ARBA" id="ARBA00022679"/>
    </source>
</evidence>
<evidence type="ECO:0000256" key="12">
    <source>
        <dbReference type="PIRNR" id="PIRNR006107"/>
    </source>
</evidence>
<evidence type="ECO:0000256" key="6">
    <source>
        <dbReference type="ARBA" id="ARBA00012707"/>
    </source>
</evidence>
<protein>
    <recommendedName>
        <fullName evidence="7 12">Phosphate acetyltransferase</fullName>
        <ecNumber evidence="6 12">2.3.1.8</ecNumber>
    </recommendedName>
    <alternativeName>
        <fullName evidence="11 12">Phosphotransacetylase</fullName>
    </alternativeName>
</protein>
<dbReference type="InterPro" id="IPR016475">
    <property type="entry name" value="P-Actrans_bac"/>
</dbReference>
<evidence type="ECO:0000256" key="10">
    <source>
        <dbReference type="ARBA" id="ARBA00023315"/>
    </source>
</evidence>
<dbReference type="InterPro" id="IPR002505">
    <property type="entry name" value="PTA_PTB"/>
</dbReference>
<evidence type="ECO:0000256" key="7">
    <source>
        <dbReference type="ARBA" id="ARBA00021528"/>
    </source>
</evidence>
<evidence type="ECO:0000313" key="15">
    <source>
        <dbReference type="Proteomes" id="UP001501521"/>
    </source>
</evidence>
<dbReference type="NCBIfam" id="TIGR00651">
    <property type="entry name" value="pta"/>
    <property type="match status" value="1"/>
</dbReference>
<dbReference type="EMBL" id="BAABLV010000036">
    <property type="protein sequence ID" value="GAA4903900.1"/>
    <property type="molecule type" value="Genomic_DNA"/>
</dbReference>
<comment type="pathway">
    <text evidence="3 12">Metabolic intermediate biosynthesis; acetyl-CoA biosynthesis; acetyl-CoA from acetate: step 2/2.</text>
</comment>
<dbReference type="Gene3D" id="3.40.50.10950">
    <property type="match status" value="1"/>
</dbReference>
<comment type="function">
    <text evidence="12">Involved in acetate metabolism.</text>
</comment>
<evidence type="ECO:0000256" key="11">
    <source>
        <dbReference type="ARBA" id="ARBA00031108"/>
    </source>
</evidence>
<evidence type="ECO:0000256" key="1">
    <source>
        <dbReference type="ARBA" id="ARBA00000705"/>
    </source>
</evidence>
<reference evidence="15" key="1">
    <citation type="journal article" date="2019" name="Int. J. Syst. Evol. Microbiol.">
        <title>The Global Catalogue of Microorganisms (GCM) 10K type strain sequencing project: providing services to taxonomists for standard genome sequencing and annotation.</title>
        <authorList>
            <consortium name="The Broad Institute Genomics Platform"/>
            <consortium name="The Broad Institute Genome Sequencing Center for Infectious Disease"/>
            <person name="Wu L."/>
            <person name="Ma J."/>
        </authorList>
    </citation>
    <scope>NUCLEOTIDE SEQUENCE [LARGE SCALE GENOMIC DNA]</scope>
    <source>
        <strain evidence="15">JCM 19125</strain>
    </source>
</reference>
<comment type="caution">
    <text evidence="14">The sequence shown here is derived from an EMBL/GenBank/DDBJ whole genome shotgun (WGS) entry which is preliminary data.</text>
</comment>
<comment type="domain">
    <text evidence="12">The N-terminal region seems to be important for proper quaternary structure. The C-terminal region contains the substrate-binding site.</text>
</comment>
<evidence type="ECO:0000313" key="14">
    <source>
        <dbReference type="EMBL" id="GAA4903900.1"/>
    </source>
</evidence>
<evidence type="ECO:0000256" key="3">
    <source>
        <dbReference type="ARBA" id="ARBA00004989"/>
    </source>
</evidence>
<feature type="domain" description="Phosphate acetyl/butaryl transferase" evidence="13">
    <location>
        <begin position="365"/>
        <end position="682"/>
    </location>
</feature>
<dbReference type="PANTHER" id="PTHR43356:SF3">
    <property type="entry name" value="PHOSPHATE ACETYLTRANSFERASE"/>
    <property type="match status" value="1"/>
</dbReference>
<evidence type="ECO:0000256" key="5">
    <source>
        <dbReference type="ARBA" id="ARBA00009786"/>
    </source>
</evidence>
<dbReference type="SUPFAM" id="SSF53659">
    <property type="entry name" value="Isocitrate/Isopropylmalate dehydrogenase-like"/>
    <property type="match status" value="1"/>
</dbReference>
<dbReference type="EC" id="2.3.1.8" evidence="6 12"/>
<sequence length="687" mass="72700">MPPGADARGASIYLCPTEHCPHLLQFAVGMLEPLGAQHASVGVFRPIVAEPDDPVLAALLEQVDDDGAKPRWGATADEVLHNSTAAMAQIIARFAECAEAHEAVLVLGSEYDCSLAPIEFAWNTRVAANLDVPMVLVVPSGGGAELTRERIDVALDEATRNFAQVVGVLAPRSEGQDLTAQALGDLPVPAFVVAEVTGAVNGLDGALAAIGAEPVAGAGDLTAVAPRRSLLIADMSLTNLLPQVRAESLVIFSADRAEIGVGVPLAAATGRFPAPAAAIAAGPWPLDPAVGTFWQRLTPQAPLLRTRRTIEQVYLALGDYERVPAQLDARQVRQAREFFARDADAEQLLRGARTLGRADVVTPLMFEHRLLEAARAADRHIVLPEGEEERIIRAAHRLLDQGICRITLLGDPSVIRRTAQELDLNIAAAHLIDPADSPLRERFAQSYAQLRAKKGVTLEQARETMSDPSYFGTMMVHESLADGMVSGAVNTTAHTIRPALQIIRTVPGISVVSSVFLMCLADRVLVFGDCAVNPNPTPEQVAEIAISSAETARQFGIHPRVAMLSYSTGTSGSGPDVEQTIEATRLVREKAPDLAVDGPLQYDAAVEPSVARTKAPGSPVAGRATVLIFPDLQTGNNTYKAVQRSAGALAIGPVLQGLNRPVNDLSRGALVSDIVNTVAITAIQAGR</sequence>
<comment type="catalytic activity">
    <reaction evidence="1 12">
        <text>acetyl-CoA + phosphate = acetyl phosphate + CoA</text>
        <dbReference type="Rhea" id="RHEA:19521"/>
        <dbReference type="ChEBI" id="CHEBI:22191"/>
        <dbReference type="ChEBI" id="CHEBI:43474"/>
        <dbReference type="ChEBI" id="CHEBI:57287"/>
        <dbReference type="ChEBI" id="CHEBI:57288"/>
        <dbReference type="EC" id="2.3.1.8"/>
    </reaction>
</comment>
<dbReference type="Pfam" id="PF01515">
    <property type="entry name" value="PTA_PTB"/>
    <property type="match status" value="1"/>
</dbReference>
<dbReference type="PIRSF" id="PIRSF006107">
    <property type="entry name" value="PhpActrans_proteobac"/>
    <property type="match status" value="1"/>
</dbReference>
<evidence type="ECO:0000256" key="4">
    <source>
        <dbReference type="ARBA" id="ARBA00008756"/>
    </source>
</evidence>
<accession>A0ABP9FQ56</accession>
<comment type="subcellular location">
    <subcellularLocation>
        <location evidence="2 12">Cytoplasm</location>
    </subcellularLocation>
</comment>
<gene>
    <name evidence="14" type="primary">pta_2</name>
    <name evidence="14" type="ORF">GCM10025789_23640</name>
</gene>
<comment type="similarity">
    <text evidence="5 12">In the N-terminal section; belongs to the CobB/CobQ family.</text>
</comment>
<dbReference type="Gene3D" id="3.40.50.10750">
    <property type="entry name" value="Isocitrate/Isopropylmalate dehydrogenase-like"/>
    <property type="match status" value="1"/>
</dbReference>
<dbReference type="InterPro" id="IPR050500">
    <property type="entry name" value="Phos_Acetyltrans/Butyryltrans"/>
</dbReference>
<dbReference type="PANTHER" id="PTHR43356">
    <property type="entry name" value="PHOSPHATE ACETYLTRANSFERASE"/>
    <property type="match status" value="1"/>
</dbReference>
<evidence type="ECO:0000256" key="2">
    <source>
        <dbReference type="ARBA" id="ARBA00004496"/>
    </source>
</evidence>
<dbReference type="InterPro" id="IPR042112">
    <property type="entry name" value="P_AcTrfase_dom2"/>
</dbReference>
<dbReference type="RefSeq" id="WP_345583092.1">
    <property type="nucleotide sequence ID" value="NZ_BAABLV010000036.1"/>
</dbReference>
<dbReference type="Proteomes" id="UP001501521">
    <property type="component" value="Unassembled WGS sequence"/>
</dbReference>
<comment type="similarity">
    <text evidence="4 12">In the C-terminal section; belongs to the phosphate acetyltransferase and butyryltransferase family.</text>
</comment>
<dbReference type="InterPro" id="IPR042113">
    <property type="entry name" value="P_AcTrfase_dom1"/>
</dbReference>
<keyword evidence="8 12" id="KW-0963">Cytoplasm</keyword>
<keyword evidence="9 12" id="KW-0808">Transferase</keyword>
<dbReference type="NCBIfam" id="NF004167">
    <property type="entry name" value="PRK05632.1"/>
    <property type="match status" value="1"/>
</dbReference>
<evidence type="ECO:0000256" key="8">
    <source>
        <dbReference type="ARBA" id="ARBA00022490"/>
    </source>
</evidence>
<evidence type="ECO:0000259" key="13">
    <source>
        <dbReference type="Pfam" id="PF01515"/>
    </source>
</evidence>
<keyword evidence="15" id="KW-1185">Reference proteome</keyword>
<dbReference type="InterPro" id="IPR004614">
    <property type="entry name" value="P_AcTrfase"/>
</dbReference>
<proteinExistence type="inferred from homology"/>
<keyword evidence="10 12" id="KW-0012">Acyltransferase</keyword>
<dbReference type="NCBIfam" id="NF007233">
    <property type="entry name" value="PRK09653.1"/>
    <property type="match status" value="1"/>
</dbReference>